<dbReference type="EMBL" id="CP059735">
    <property type="protein sequence ID" value="WDD98372.1"/>
    <property type="molecule type" value="Genomic_DNA"/>
</dbReference>
<name>A0AAE9YRX2_9GAMM</name>
<protein>
    <submittedName>
        <fullName evidence="1">Uncharacterized protein</fullName>
    </submittedName>
</protein>
<dbReference type="Proteomes" id="UP000032568">
    <property type="component" value="Chromosome"/>
</dbReference>
<organism evidence="1 2">
    <name type="scientific">Thalassomonas actiniarum</name>
    <dbReference type="NCBI Taxonomy" id="485447"/>
    <lineage>
        <taxon>Bacteria</taxon>
        <taxon>Pseudomonadati</taxon>
        <taxon>Pseudomonadota</taxon>
        <taxon>Gammaproteobacteria</taxon>
        <taxon>Alteromonadales</taxon>
        <taxon>Colwelliaceae</taxon>
        <taxon>Thalassomonas</taxon>
    </lineage>
</organism>
<sequence length="160" mass="17716">MAILTQSGRTALAEFVASQPIFIGWGRGDVSWGDNPPAEQITSTTLLDAFGYRKAKSIKFCQPDSDGVIEVPTGKFSLVETPTNHIYLEFNFDFDNGLGETLREVAVMVGAQPKAGLPDGQYYFTPDELESAGSLMLLEHRKPLFRDQGVRETFEFVLSF</sequence>
<reference evidence="1 2" key="1">
    <citation type="journal article" date="2015" name="Genome Announc.">
        <title>Draft Genome Sequences of Marine Isolates of Thalassomonas viridans and Thalassomonas actiniarum.</title>
        <authorList>
            <person name="Olonade I."/>
            <person name="van Zyl L.J."/>
            <person name="Trindade M."/>
        </authorList>
    </citation>
    <scope>NUCLEOTIDE SEQUENCE [LARGE SCALE GENOMIC DNA]</scope>
    <source>
        <strain evidence="1 2">A5K-106</strain>
    </source>
</reference>
<proteinExistence type="predicted"/>
<dbReference type="Pfam" id="PF25691">
    <property type="entry name" value="BW3TFN"/>
    <property type="match status" value="1"/>
</dbReference>
<dbReference type="KEGG" id="tact:SG35_024390"/>
<dbReference type="RefSeq" id="WP_044836109.1">
    <property type="nucleotide sequence ID" value="NZ_CP059735.1"/>
</dbReference>
<accession>A0AAE9YRX2</accession>
<gene>
    <name evidence="1" type="ORF">SG35_024390</name>
</gene>
<dbReference type="AlphaFoldDB" id="A0AAE9YRX2"/>
<keyword evidence="2" id="KW-1185">Reference proteome</keyword>
<dbReference type="InterPro" id="IPR058040">
    <property type="entry name" value="BW3TFN"/>
</dbReference>
<reference evidence="1 2" key="2">
    <citation type="journal article" date="2022" name="Mar. Drugs">
        <title>Bioassay-Guided Fractionation Leads to the Detection of Cholic Acid Generated by the Rare Thalassomonas sp.</title>
        <authorList>
            <person name="Pheiffer F."/>
            <person name="Schneider Y.K."/>
            <person name="Hansen E.H."/>
            <person name="Andersen J.H."/>
            <person name="Isaksson J."/>
            <person name="Busche T."/>
            <person name="R C."/>
            <person name="Kalinowski J."/>
            <person name="Zyl L.V."/>
            <person name="Trindade M."/>
        </authorList>
    </citation>
    <scope>NUCLEOTIDE SEQUENCE [LARGE SCALE GENOMIC DNA]</scope>
    <source>
        <strain evidence="1 2">A5K-106</strain>
    </source>
</reference>
<evidence type="ECO:0000313" key="1">
    <source>
        <dbReference type="EMBL" id="WDD98372.1"/>
    </source>
</evidence>
<evidence type="ECO:0000313" key="2">
    <source>
        <dbReference type="Proteomes" id="UP000032568"/>
    </source>
</evidence>